<dbReference type="Gene3D" id="3.30.56.30">
    <property type="entry name" value="Signal recognition particle, SRP19-like subunit"/>
    <property type="match status" value="1"/>
</dbReference>
<reference evidence="13" key="2">
    <citation type="submission" date="2025-09" db="UniProtKB">
        <authorList>
            <consortium name="Ensembl"/>
        </authorList>
    </citation>
    <scope>IDENTIFICATION</scope>
</reference>
<dbReference type="Ensembl" id="ENSCRFT00000003475.1">
    <property type="protein sequence ID" value="ENSCRFP00000003340.1"/>
    <property type="gene ID" value="ENSCRFG00000002744.1"/>
</dbReference>
<dbReference type="SUPFAM" id="SSF69695">
    <property type="entry name" value="SRP19"/>
    <property type="match status" value="1"/>
</dbReference>
<dbReference type="GO" id="GO:0006617">
    <property type="term" value="P:SRP-dependent cotranslational protein targeting to membrane, signal sequence recognition"/>
    <property type="evidence" value="ECO:0007669"/>
    <property type="project" value="TreeGrafter"/>
</dbReference>
<protein>
    <recommendedName>
        <fullName evidence="10">Signal recognition particle 19 kDa protein</fullName>
    </recommendedName>
</protein>
<dbReference type="GO" id="GO:0005654">
    <property type="term" value="C:nucleoplasm"/>
    <property type="evidence" value="ECO:0007669"/>
    <property type="project" value="UniProtKB-SubCell"/>
</dbReference>
<keyword evidence="5" id="KW-0963">Cytoplasm</keyword>
<evidence type="ECO:0000256" key="4">
    <source>
        <dbReference type="ARBA" id="ARBA00008910"/>
    </source>
</evidence>
<evidence type="ECO:0000256" key="9">
    <source>
        <dbReference type="ARBA" id="ARBA00023274"/>
    </source>
</evidence>
<evidence type="ECO:0000256" key="5">
    <source>
        <dbReference type="ARBA" id="ARBA00022490"/>
    </source>
</evidence>
<evidence type="ECO:0000256" key="11">
    <source>
        <dbReference type="ARBA" id="ARBA00045518"/>
    </source>
</evidence>
<evidence type="ECO:0000256" key="12">
    <source>
        <dbReference type="SAM" id="MobiDB-lite"/>
    </source>
</evidence>
<keyword evidence="7" id="KW-0733">Signal recognition particle</keyword>
<dbReference type="AlphaFoldDB" id="A0A8C3NVC8"/>
<dbReference type="GO" id="GO:0008312">
    <property type="term" value="F:7S RNA binding"/>
    <property type="evidence" value="ECO:0007669"/>
    <property type="project" value="InterPro"/>
</dbReference>
<keyword evidence="6" id="KW-0694">RNA-binding</keyword>
<sequence>MNSRIGPSGAGSLPRRGAGVGGGGVAVMAAAAAAGVASPADKERFICIYPAYLNNKKTIAEGRRIPIDKAVENPTSTEIQDVCAAVGFNVLLEKNKMYPREWNRDVQYRGRVRIQLKQDDGNPCLPQFPTRKSVMLYAAETIPKLKTRTQKMGGSDQSFQQGEGGKKGKGKKKK</sequence>
<evidence type="ECO:0000256" key="1">
    <source>
        <dbReference type="ARBA" id="ARBA00004496"/>
    </source>
</evidence>
<proteinExistence type="inferred from homology"/>
<feature type="region of interest" description="Disordered" evidence="12">
    <location>
        <begin position="146"/>
        <end position="174"/>
    </location>
</feature>
<dbReference type="FunFam" id="3.30.56.30:FF:000001">
    <property type="entry name" value="signal recognition particle 19 kDa protein"/>
    <property type="match status" value="1"/>
</dbReference>
<keyword evidence="8" id="KW-0539">Nucleus</keyword>
<comment type="function">
    <text evidence="11">Component of the signal recognition particle (SRP) complex, a ribonucleoprotein complex that mediates the cotranslational targeting of secretory and membrane proteins to the endoplasmic reticulum (ER). Binds directly to 7SL RNA. Mediates binding of SRP54 to the SRP complex.</text>
</comment>
<comment type="similarity">
    <text evidence="4">Belongs to the SRP19 family.</text>
</comment>
<evidence type="ECO:0000256" key="2">
    <source>
        <dbReference type="ARBA" id="ARBA00004604"/>
    </source>
</evidence>
<dbReference type="Proteomes" id="UP000694396">
    <property type="component" value="Unplaced"/>
</dbReference>
<evidence type="ECO:0000256" key="10">
    <source>
        <dbReference type="ARBA" id="ARBA00033772"/>
    </source>
</evidence>
<keyword evidence="9" id="KW-0687">Ribonucleoprotein</keyword>
<evidence type="ECO:0000256" key="6">
    <source>
        <dbReference type="ARBA" id="ARBA00022884"/>
    </source>
</evidence>
<dbReference type="Pfam" id="PF01922">
    <property type="entry name" value="SRP19"/>
    <property type="match status" value="1"/>
</dbReference>
<name>A0A8C3NVC8_9PASS</name>
<keyword evidence="14" id="KW-1185">Reference proteome</keyword>
<dbReference type="PANTHER" id="PTHR17453">
    <property type="entry name" value="SIGNAL RECOGNITION PARTICLE 19 KD PROTEIN"/>
    <property type="match status" value="1"/>
</dbReference>
<evidence type="ECO:0000256" key="7">
    <source>
        <dbReference type="ARBA" id="ARBA00023135"/>
    </source>
</evidence>
<dbReference type="GO" id="GO:0005730">
    <property type="term" value="C:nucleolus"/>
    <property type="evidence" value="ECO:0007669"/>
    <property type="project" value="UniProtKB-SubCell"/>
</dbReference>
<comment type="subcellular location">
    <subcellularLocation>
        <location evidence="1">Cytoplasm</location>
    </subcellularLocation>
    <subcellularLocation>
        <location evidence="2">Nucleus</location>
        <location evidence="2">Nucleolus</location>
    </subcellularLocation>
    <subcellularLocation>
        <location evidence="3">Nucleus</location>
        <location evidence="3">Nucleoplasm</location>
    </subcellularLocation>
</comment>
<reference evidence="13" key="1">
    <citation type="submission" date="2025-08" db="UniProtKB">
        <authorList>
            <consortium name="Ensembl"/>
        </authorList>
    </citation>
    <scope>IDENTIFICATION</scope>
</reference>
<dbReference type="InterPro" id="IPR036521">
    <property type="entry name" value="SRP19-like_sf"/>
</dbReference>
<evidence type="ECO:0000256" key="3">
    <source>
        <dbReference type="ARBA" id="ARBA00004642"/>
    </source>
</evidence>
<feature type="compositionally biased region" description="Polar residues" evidence="12">
    <location>
        <begin position="150"/>
        <end position="161"/>
    </location>
</feature>
<dbReference type="GO" id="GO:0005786">
    <property type="term" value="C:signal recognition particle, endoplasmic reticulum targeting"/>
    <property type="evidence" value="ECO:0007669"/>
    <property type="project" value="UniProtKB-KW"/>
</dbReference>
<organism evidence="13 14">
    <name type="scientific">Cyanoderma ruficeps</name>
    <name type="common">rufous-capped babbler</name>
    <dbReference type="NCBI Taxonomy" id="181631"/>
    <lineage>
        <taxon>Eukaryota</taxon>
        <taxon>Metazoa</taxon>
        <taxon>Chordata</taxon>
        <taxon>Craniata</taxon>
        <taxon>Vertebrata</taxon>
        <taxon>Euteleostomi</taxon>
        <taxon>Archelosauria</taxon>
        <taxon>Archosauria</taxon>
        <taxon>Dinosauria</taxon>
        <taxon>Saurischia</taxon>
        <taxon>Theropoda</taxon>
        <taxon>Coelurosauria</taxon>
        <taxon>Aves</taxon>
        <taxon>Neognathae</taxon>
        <taxon>Neoaves</taxon>
        <taxon>Telluraves</taxon>
        <taxon>Australaves</taxon>
        <taxon>Passeriformes</taxon>
        <taxon>Sylvioidea</taxon>
        <taxon>Timaliidae</taxon>
        <taxon>Cyanoderma</taxon>
    </lineage>
</organism>
<evidence type="ECO:0000313" key="14">
    <source>
        <dbReference type="Proteomes" id="UP000694396"/>
    </source>
</evidence>
<evidence type="ECO:0000256" key="8">
    <source>
        <dbReference type="ARBA" id="ARBA00023242"/>
    </source>
</evidence>
<accession>A0A8C3NVC8</accession>
<dbReference type="InterPro" id="IPR002778">
    <property type="entry name" value="Signal_recog_particle_SRP19"/>
</dbReference>
<evidence type="ECO:0000313" key="13">
    <source>
        <dbReference type="Ensembl" id="ENSCRFP00000003340.1"/>
    </source>
</evidence>
<dbReference type="PANTHER" id="PTHR17453:SF0">
    <property type="entry name" value="SIGNAL RECOGNITION PARTICLE 19 KDA PROTEIN"/>
    <property type="match status" value="1"/>
</dbReference>